<dbReference type="InterPro" id="IPR000468">
    <property type="entry name" value="Barstar"/>
</dbReference>
<evidence type="ECO:0000259" key="2">
    <source>
        <dbReference type="Pfam" id="PF01337"/>
    </source>
</evidence>
<dbReference type="GeneID" id="84649891"/>
<name>A0A511NI88_9FLAO</name>
<evidence type="ECO:0000313" key="3">
    <source>
        <dbReference type="EMBL" id="GEM52416.1"/>
    </source>
</evidence>
<keyword evidence="4" id="KW-1185">Reference proteome</keyword>
<feature type="domain" description="Barstar (barnase inhibitor)" evidence="2">
    <location>
        <begin position="4"/>
        <end position="70"/>
    </location>
</feature>
<dbReference type="EMBL" id="BJXC01000015">
    <property type="protein sequence ID" value="GEM52416.1"/>
    <property type="molecule type" value="Genomic_DNA"/>
</dbReference>
<dbReference type="OrthoDB" id="4793808at2"/>
<accession>A0A511NI88</accession>
<reference evidence="3 4" key="1">
    <citation type="submission" date="2019-07" db="EMBL/GenBank/DDBJ databases">
        <title>Whole genome shotgun sequence of Empedobacter brevis NBRC 14943.</title>
        <authorList>
            <person name="Hosoyama A."/>
            <person name="Uohara A."/>
            <person name="Ohji S."/>
            <person name="Ichikawa N."/>
        </authorList>
    </citation>
    <scope>NUCLEOTIDE SEQUENCE [LARGE SCALE GENOMIC DNA]</scope>
    <source>
        <strain evidence="3 4">NBRC 14943</strain>
    </source>
</reference>
<gene>
    <name evidence="3" type="ORF">EB1_22060</name>
</gene>
<comment type="similarity">
    <text evidence="1">Belongs to the barstar family.</text>
</comment>
<evidence type="ECO:0000256" key="1">
    <source>
        <dbReference type="ARBA" id="ARBA00006845"/>
    </source>
</evidence>
<comment type="caution">
    <text evidence="3">The sequence shown here is derived from an EMBL/GenBank/DDBJ whole genome shotgun (WGS) entry which is preliminary data.</text>
</comment>
<dbReference type="SUPFAM" id="SSF52038">
    <property type="entry name" value="Barstar-related"/>
    <property type="match status" value="1"/>
</dbReference>
<organism evidence="3 4">
    <name type="scientific">Empedobacter brevis NBRC 14943 = ATCC 43319</name>
    <dbReference type="NCBI Taxonomy" id="1218108"/>
    <lineage>
        <taxon>Bacteria</taxon>
        <taxon>Pseudomonadati</taxon>
        <taxon>Bacteroidota</taxon>
        <taxon>Flavobacteriia</taxon>
        <taxon>Flavobacteriales</taxon>
        <taxon>Weeksellaceae</taxon>
        <taxon>Empedobacter</taxon>
    </lineage>
</organism>
<proteinExistence type="inferred from homology"/>
<dbReference type="STRING" id="1218108.GCA_000382425_01714"/>
<protein>
    <recommendedName>
        <fullName evidence="2">Barstar (barnase inhibitor) domain-containing protein</fullName>
    </recommendedName>
</protein>
<dbReference type="InterPro" id="IPR035905">
    <property type="entry name" value="Barstar-like_sf"/>
</dbReference>
<dbReference type="AlphaFoldDB" id="A0A511NI88"/>
<evidence type="ECO:0000313" key="4">
    <source>
        <dbReference type="Proteomes" id="UP000321245"/>
    </source>
</evidence>
<dbReference type="Gene3D" id="3.30.370.10">
    <property type="entry name" value="Barstar-like"/>
    <property type="match status" value="1"/>
</dbReference>
<dbReference type="RefSeq" id="WP_019975201.1">
    <property type="nucleotide sequence ID" value="NZ_BJXC01000015.1"/>
</dbReference>
<dbReference type="Proteomes" id="UP000321245">
    <property type="component" value="Unassembled WGS sequence"/>
</dbReference>
<dbReference type="Pfam" id="PF01337">
    <property type="entry name" value="Barstar"/>
    <property type="match status" value="1"/>
</dbReference>
<sequence length="130" mass="15660">MKKEITIDGNRIYDKKSFYEEINRVFMYNEEWKLGESLDALDDLFYGGFGCVKVNEEVRLIWKNFKENQQLFGYDFTLNFYREKLQNPQMFDSKLIEKRLKELEEGKGMTYFDMILAIISEHPTIELVKK</sequence>